<dbReference type="GO" id="GO:0046943">
    <property type="term" value="F:carboxylic acid transmembrane transporter activity"/>
    <property type="evidence" value="ECO:0007669"/>
    <property type="project" value="TreeGrafter"/>
</dbReference>
<proteinExistence type="predicted"/>
<feature type="transmembrane region" description="Helical" evidence="5">
    <location>
        <begin position="259"/>
        <end position="279"/>
    </location>
</feature>
<dbReference type="PANTHER" id="PTHR23508">
    <property type="entry name" value="CARBOXYLIC ACID TRANSPORTER PROTEIN HOMOLOG"/>
    <property type="match status" value="1"/>
</dbReference>
<gene>
    <name evidence="7" type="ORF">FIL70_25130</name>
</gene>
<feature type="transmembrane region" description="Helical" evidence="5">
    <location>
        <begin position="218"/>
        <end position="239"/>
    </location>
</feature>
<sequence length="300" mass="31056">MNYSSSDAPAGLKAKRKGWVIALCFLVVLLDGFDTTAIAFVAPVLAKQWGLAPSAFTAAFVATSSGAVIGYLLSGPLTRAIGLKKAGTAAITVLSAGTFLTAFVPNIEVLALLRLLTSVGLGAAVPVMVSTATAGLTERNREIVAMLVVTGISGGAALGGLLGAPLIRNHGWQTIFYVGGLLPALLIPTLSTLLSSSGAPKGPASSVGLYLLLFKDGLAARTLLIWTFSFLLFMCFYALSFWAPTFLLQFGFPADRTALGTAFLGLGGVLGNTVIMLLLSRVRMGHTWAPLQGPRSAAPQ</sequence>
<dbReference type="Proteomes" id="UP000311469">
    <property type="component" value="Plasmid pSF2"/>
</dbReference>
<dbReference type="InterPro" id="IPR036259">
    <property type="entry name" value="MFS_trans_sf"/>
</dbReference>
<keyword evidence="2 5" id="KW-0812">Transmembrane</keyword>
<evidence type="ECO:0000313" key="8">
    <source>
        <dbReference type="Proteomes" id="UP000311469"/>
    </source>
</evidence>
<name>A0A5B8CP21_SPHSA</name>
<dbReference type="GO" id="GO:0005886">
    <property type="term" value="C:plasma membrane"/>
    <property type="evidence" value="ECO:0007669"/>
    <property type="project" value="TreeGrafter"/>
</dbReference>
<dbReference type="KEGG" id="sufl:FIL70_25130"/>
<evidence type="ECO:0000313" key="7">
    <source>
        <dbReference type="EMBL" id="QDC40418.1"/>
    </source>
</evidence>
<evidence type="ECO:0000256" key="5">
    <source>
        <dbReference type="SAM" id="Phobius"/>
    </source>
</evidence>
<feature type="domain" description="Major facilitator superfamily (MFS) profile" evidence="6">
    <location>
        <begin position="20"/>
        <end position="300"/>
    </location>
</feature>
<evidence type="ECO:0000256" key="2">
    <source>
        <dbReference type="ARBA" id="ARBA00022692"/>
    </source>
</evidence>
<feature type="transmembrane region" description="Helical" evidence="5">
    <location>
        <begin position="175"/>
        <end position="197"/>
    </location>
</feature>
<dbReference type="PROSITE" id="PS50850">
    <property type="entry name" value="MFS"/>
    <property type="match status" value="1"/>
</dbReference>
<dbReference type="RefSeq" id="WP_140043566.1">
    <property type="nucleotide sequence ID" value="NZ_CP041019.1"/>
</dbReference>
<dbReference type="SUPFAM" id="SSF103473">
    <property type="entry name" value="MFS general substrate transporter"/>
    <property type="match status" value="1"/>
</dbReference>
<evidence type="ECO:0000256" key="3">
    <source>
        <dbReference type="ARBA" id="ARBA00022989"/>
    </source>
</evidence>
<keyword evidence="7" id="KW-0614">Plasmid</keyword>
<reference evidence="7 8" key="1">
    <citation type="submission" date="2019-06" db="EMBL/GenBank/DDBJ databases">
        <title>Genome organization and adaptive potential of archetypical organophosphate degarding Sphingobium fuliginis ATCC 27551.</title>
        <authorList>
            <person name="Sarwar A."/>
            <person name="Parthasarathy S."/>
            <person name="Singh C."/>
            <person name="Siddavattam D."/>
        </authorList>
    </citation>
    <scope>NUCLEOTIDE SEQUENCE [LARGE SCALE GENOMIC DNA]</scope>
    <source>
        <strain evidence="7 8">ATCC 27551</strain>
        <plasmid evidence="8">psf2</plasmid>
    </source>
</reference>
<organism evidence="7 8">
    <name type="scientific">Sphingobium fuliginis ATCC 27551</name>
    <dbReference type="NCBI Taxonomy" id="1208342"/>
    <lineage>
        <taxon>Bacteria</taxon>
        <taxon>Pseudomonadati</taxon>
        <taxon>Pseudomonadota</taxon>
        <taxon>Alphaproteobacteria</taxon>
        <taxon>Sphingomonadales</taxon>
        <taxon>Sphingomonadaceae</taxon>
        <taxon>Sphingobium</taxon>
    </lineage>
</organism>
<dbReference type="AlphaFoldDB" id="A0A5B8CP21"/>
<feature type="transmembrane region" description="Helical" evidence="5">
    <location>
        <begin position="55"/>
        <end position="74"/>
    </location>
</feature>
<comment type="subcellular location">
    <subcellularLocation>
        <location evidence="1">Membrane</location>
        <topology evidence="1">Multi-pass membrane protein</topology>
    </subcellularLocation>
</comment>
<dbReference type="PANTHER" id="PTHR23508:SF10">
    <property type="entry name" value="CARBOXYLIC ACID TRANSPORTER PROTEIN HOMOLOG"/>
    <property type="match status" value="1"/>
</dbReference>
<geneLocation type="plasmid" evidence="8">
    <name>psf2</name>
</geneLocation>
<evidence type="ECO:0000259" key="6">
    <source>
        <dbReference type="PROSITE" id="PS50850"/>
    </source>
</evidence>
<dbReference type="InterPro" id="IPR020846">
    <property type="entry name" value="MFS_dom"/>
</dbReference>
<accession>A0A5B8CP21</accession>
<keyword evidence="4 5" id="KW-0472">Membrane</keyword>
<feature type="transmembrane region" description="Helical" evidence="5">
    <location>
        <begin position="111"/>
        <end position="136"/>
    </location>
</feature>
<feature type="transmembrane region" description="Helical" evidence="5">
    <location>
        <begin position="143"/>
        <end position="163"/>
    </location>
</feature>
<dbReference type="EMBL" id="CP041019">
    <property type="protein sequence ID" value="QDC40418.1"/>
    <property type="molecule type" value="Genomic_DNA"/>
</dbReference>
<evidence type="ECO:0000256" key="4">
    <source>
        <dbReference type="ARBA" id="ARBA00023136"/>
    </source>
</evidence>
<dbReference type="Gene3D" id="1.20.1250.20">
    <property type="entry name" value="MFS general substrate transporter like domains"/>
    <property type="match status" value="2"/>
</dbReference>
<dbReference type="Pfam" id="PF07690">
    <property type="entry name" value="MFS_1"/>
    <property type="match status" value="1"/>
</dbReference>
<feature type="transmembrane region" description="Helical" evidence="5">
    <location>
        <begin position="86"/>
        <end position="105"/>
    </location>
</feature>
<protein>
    <submittedName>
        <fullName evidence="7">MFS transporter</fullName>
    </submittedName>
</protein>
<evidence type="ECO:0000256" key="1">
    <source>
        <dbReference type="ARBA" id="ARBA00004141"/>
    </source>
</evidence>
<keyword evidence="3 5" id="KW-1133">Transmembrane helix</keyword>
<dbReference type="InterPro" id="IPR011701">
    <property type="entry name" value="MFS"/>
</dbReference>